<proteinExistence type="predicted"/>
<sequence length="250" mass="27759">MSDTIPGRYHGVWQRTLLETPEERDTTTWVRWLQTGLWHGDLRVPADADRTTPQGRAQQQGFGGTTAITRPAPHQPEVCTWQRTIDFQPPRSTPDAGHMVFETSERVIETGIHGTYLEVWERLPGSVGRRIALARLGADGQPTSERLLVSGDYLMRLRPRKLAWPADTAPDETLGTLVLRHADATGALLDFEIAFGRWSEGLWTVERASMPALEGATLPCVIDRLSGAEARVVLGGSPSNWRVLEWHAPG</sequence>
<organism evidence="2 3">
    <name type="scientific">Hydrogenophaga laconesensis</name>
    <dbReference type="NCBI Taxonomy" id="1805971"/>
    <lineage>
        <taxon>Bacteria</taxon>
        <taxon>Pseudomonadati</taxon>
        <taxon>Pseudomonadota</taxon>
        <taxon>Betaproteobacteria</taxon>
        <taxon>Burkholderiales</taxon>
        <taxon>Comamonadaceae</taxon>
        <taxon>Hydrogenophaga</taxon>
    </lineage>
</organism>
<gene>
    <name evidence="2" type="ORF">J2X09_001581</name>
</gene>
<feature type="compositionally biased region" description="Polar residues" evidence="1">
    <location>
        <begin position="51"/>
        <end position="60"/>
    </location>
</feature>
<accession>A0ABU1V8R2</accession>
<protein>
    <submittedName>
        <fullName evidence="2">Uncharacterized protein</fullName>
    </submittedName>
</protein>
<comment type="caution">
    <text evidence="2">The sequence shown here is derived from an EMBL/GenBank/DDBJ whole genome shotgun (WGS) entry which is preliminary data.</text>
</comment>
<evidence type="ECO:0000313" key="2">
    <source>
        <dbReference type="EMBL" id="MDR7093849.1"/>
    </source>
</evidence>
<dbReference type="RefSeq" id="WP_204732285.1">
    <property type="nucleotide sequence ID" value="NZ_JAVDWE010000003.1"/>
</dbReference>
<reference evidence="2 3" key="1">
    <citation type="submission" date="2023-07" db="EMBL/GenBank/DDBJ databases">
        <title>Sorghum-associated microbial communities from plants grown in Nebraska, USA.</title>
        <authorList>
            <person name="Schachtman D."/>
        </authorList>
    </citation>
    <scope>NUCLEOTIDE SEQUENCE [LARGE SCALE GENOMIC DNA]</scope>
    <source>
        <strain evidence="2 3">BE240</strain>
    </source>
</reference>
<evidence type="ECO:0000256" key="1">
    <source>
        <dbReference type="SAM" id="MobiDB-lite"/>
    </source>
</evidence>
<keyword evidence="3" id="KW-1185">Reference proteome</keyword>
<name>A0ABU1V8R2_9BURK</name>
<dbReference type="EMBL" id="JAVDWE010000003">
    <property type="protein sequence ID" value="MDR7093849.1"/>
    <property type="molecule type" value="Genomic_DNA"/>
</dbReference>
<dbReference type="Proteomes" id="UP001265550">
    <property type="component" value="Unassembled WGS sequence"/>
</dbReference>
<feature type="region of interest" description="Disordered" evidence="1">
    <location>
        <begin position="47"/>
        <end position="72"/>
    </location>
</feature>
<evidence type="ECO:0000313" key="3">
    <source>
        <dbReference type="Proteomes" id="UP001265550"/>
    </source>
</evidence>